<dbReference type="SUPFAM" id="SSF110849">
    <property type="entry name" value="ParB/Sulfiredoxin"/>
    <property type="match status" value="1"/>
</dbReference>
<organism evidence="2 3">
    <name type="scientific">Streptomyces phage Genie2</name>
    <dbReference type="NCBI Taxonomy" id="2502445"/>
    <lineage>
        <taxon>Viruses</taxon>
        <taxon>Duplodnaviria</taxon>
        <taxon>Heunggongvirae</taxon>
        <taxon>Uroviricota</taxon>
        <taxon>Caudoviricetes</taxon>
        <taxon>Stanwilliamsviridae</taxon>
        <taxon>Boydwoodruffvirinae</taxon>
        <taxon>Karimacvirus</taxon>
        <taxon>Karimacvirus yaboi</taxon>
        <taxon>Streptomyces virus Yaboi</taxon>
    </lineage>
</organism>
<name>A0A411C4X7_9CAUD</name>
<dbReference type="InterPro" id="IPR036086">
    <property type="entry name" value="ParB/Sulfiredoxin_sf"/>
</dbReference>
<sequence length="120" mass="14130">MKMPKVNVEKLWHDAIFGDAENSRERGRFGSRWMDDKERCMLEKFDELPRQFIESIERDGIQTPIVYNPSTNMVTNGHHRLLVAYLLGITEVEYIHPEETNNGWELEREAARKGLPMGRR</sequence>
<dbReference type="Gene3D" id="3.90.1530.10">
    <property type="entry name" value="Conserved hypothetical protein from pyrococcus furiosus pfu- 392566-001, ParB domain"/>
    <property type="match status" value="1"/>
</dbReference>
<dbReference type="EMBL" id="MK359332">
    <property type="protein sequence ID" value="QAY08890.1"/>
    <property type="molecule type" value="Genomic_DNA"/>
</dbReference>
<evidence type="ECO:0000313" key="3">
    <source>
        <dbReference type="Proteomes" id="UP000290620"/>
    </source>
</evidence>
<accession>A0A411C4X7</accession>
<gene>
    <name evidence="2" type="primary">269</name>
    <name evidence="1" type="synonym">14</name>
    <name evidence="1" type="ORF">SEA_GENIE2_14</name>
    <name evidence="2" type="ORF">SEA_GENIE2_269</name>
</gene>
<proteinExistence type="predicted"/>
<evidence type="ECO:0000313" key="1">
    <source>
        <dbReference type="EMBL" id="QAY08676.1"/>
    </source>
</evidence>
<evidence type="ECO:0000313" key="2">
    <source>
        <dbReference type="EMBL" id="QAY08890.1"/>
    </source>
</evidence>
<reference evidence="2 3" key="1">
    <citation type="submission" date="2019-01" db="EMBL/GenBank/DDBJ databases">
        <authorList>
            <person name="Lyon D.B."/>
            <person name="Harback M.R."/>
            <person name="Yucebas K."/>
            <person name="Mousa M."/>
            <person name="Fanegan A."/>
            <person name="Shaffer C.D."/>
            <person name="Weston-Hafer K.A."/>
            <person name="Garlena R.A."/>
            <person name="Russell D.A."/>
            <person name="Pope W.H."/>
            <person name="Jacobs-Sera D."/>
            <person name="Hendrix R.W."/>
            <person name="Hatfull G.F."/>
        </authorList>
    </citation>
    <scope>NUCLEOTIDE SEQUENCE [LARGE SCALE GENOMIC DNA]</scope>
</reference>
<dbReference type="Proteomes" id="UP000290620">
    <property type="component" value="Segment"/>
</dbReference>
<dbReference type="EMBL" id="MK359332">
    <property type="protein sequence ID" value="QAY08676.1"/>
    <property type="molecule type" value="Genomic_DNA"/>
</dbReference>
<protein>
    <submittedName>
        <fullName evidence="2">ParB-like nuclease domain protein</fullName>
    </submittedName>
</protein>